<reference evidence="1 2" key="1">
    <citation type="submission" date="2016-07" db="EMBL/GenBank/DDBJ databases">
        <title>Pervasive Adenine N6-methylation of Active Genes in Fungi.</title>
        <authorList>
            <consortium name="DOE Joint Genome Institute"/>
            <person name="Mondo S.J."/>
            <person name="Dannebaum R.O."/>
            <person name="Kuo R.C."/>
            <person name="Labutti K."/>
            <person name="Haridas S."/>
            <person name="Kuo A."/>
            <person name="Salamov A."/>
            <person name="Ahrendt S.R."/>
            <person name="Lipzen A."/>
            <person name="Sullivan W."/>
            <person name="Andreopoulos W.B."/>
            <person name="Clum A."/>
            <person name="Lindquist E."/>
            <person name="Daum C."/>
            <person name="Ramamoorthy G.K."/>
            <person name="Gryganskyi A."/>
            <person name="Culley D."/>
            <person name="Magnuson J.K."/>
            <person name="James T.Y."/>
            <person name="O'Malley M.A."/>
            <person name="Stajich J.E."/>
            <person name="Spatafora J.W."/>
            <person name="Visel A."/>
            <person name="Grigoriev I.V."/>
        </authorList>
    </citation>
    <scope>NUCLEOTIDE SEQUENCE [LARGE SCALE GENOMIC DNA]</scope>
    <source>
        <strain evidence="1 2">CBS 931.73</strain>
    </source>
</reference>
<evidence type="ECO:0000313" key="1">
    <source>
        <dbReference type="EMBL" id="ORX88723.1"/>
    </source>
</evidence>
<evidence type="ECO:0000313" key="2">
    <source>
        <dbReference type="Proteomes" id="UP000193498"/>
    </source>
</evidence>
<proteinExistence type="predicted"/>
<dbReference type="AlphaFoldDB" id="A0A1Y1XSL8"/>
<dbReference type="InterPro" id="IPR036047">
    <property type="entry name" value="F-box-like_dom_sf"/>
</dbReference>
<comment type="caution">
    <text evidence="1">The sequence shown here is derived from an EMBL/GenBank/DDBJ whole genome shotgun (WGS) entry which is preliminary data.</text>
</comment>
<dbReference type="SUPFAM" id="SSF81383">
    <property type="entry name" value="F-box domain"/>
    <property type="match status" value="1"/>
</dbReference>
<organism evidence="1 2">
    <name type="scientific">Basidiobolus meristosporus CBS 931.73</name>
    <dbReference type="NCBI Taxonomy" id="1314790"/>
    <lineage>
        <taxon>Eukaryota</taxon>
        <taxon>Fungi</taxon>
        <taxon>Fungi incertae sedis</taxon>
        <taxon>Zoopagomycota</taxon>
        <taxon>Entomophthoromycotina</taxon>
        <taxon>Basidiobolomycetes</taxon>
        <taxon>Basidiobolales</taxon>
        <taxon>Basidiobolaceae</taxon>
        <taxon>Basidiobolus</taxon>
    </lineage>
</organism>
<protein>
    <recommendedName>
        <fullName evidence="3">F-box domain-containing protein</fullName>
    </recommendedName>
</protein>
<dbReference type="Proteomes" id="UP000193498">
    <property type="component" value="Unassembled WGS sequence"/>
</dbReference>
<accession>A0A1Y1XSL8</accession>
<gene>
    <name evidence="1" type="ORF">K493DRAFT_319267</name>
</gene>
<sequence length="323" mass="36994">MSRLLHLLPVELWCRVLEYLPAPSWHALGVVDASLRELINADMERTSGRRLCLGLLAQHHDILLQPVSKEDDLDLPNMPPPKSMSWFPLRLGIPDFVSSGVSEVAVMTRLFWKIGNEQLHLGKLMKTFVQRYMHQFPEDRILLTDSYFPSPVTKTTAEYGGNLFYVGPKLQDFGFFQYRNKQVHLPLSYVQFLVHFAPFFHALFKSEKFSFHGIKELRENGELWTLELAHLKEVSPEGFSDENRKGRFLPFCSLDAEFTVFIDVTEPALETFGCLYRQNLKDAQDGGTLFRIADGISHWIERLSSSQSTEYIDAISDSLSGCT</sequence>
<evidence type="ECO:0008006" key="3">
    <source>
        <dbReference type="Google" id="ProtNLM"/>
    </source>
</evidence>
<dbReference type="EMBL" id="MCFE01000504">
    <property type="protein sequence ID" value="ORX88723.1"/>
    <property type="molecule type" value="Genomic_DNA"/>
</dbReference>
<name>A0A1Y1XSL8_9FUNG</name>
<dbReference type="InParanoid" id="A0A1Y1XSL8"/>
<keyword evidence="2" id="KW-1185">Reference proteome</keyword>